<evidence type="ECO:0000256" key="13">
    <source>
        <dbReference type="ARBA" id="ARBA00047561"/>
    </source>
</evidence>
<evidence type="ECO:0000259" key="18">
    <source>
        <dbReference type="Pfam" id="PF00590"/>
    </source>
</evidence>
<organism evidence="21 23">
    <name type="scientific">Oleiagrimonas soli</name>
    <dbReference type="NCBI Taxonomy" id="1543381"/>
    <lineage>
        <taxon>Bacteria</taxon>
        <taxon>Pseudomonadati</taxon>
        <taxon>Pseudomonadota</taxon>
        <taxon>Gammaproteobacteria</taxon>
        <taxon>Lysobacterales</taxon>
        <taxon>Rhodanobacteraceae</taxon>
        <taxon>Oleiagrimonas</taxon>
    </lineage>
</organism>
<evidence type="ECO:0000256" key="16">
    <source>
        <dbReference type="PIRSR" id="PIRSR036426-1"/>
    </source>
</evidence>
<evidence type="ECO:0000313" key="24">
    <source>
        <dbReference type="Proteomes" id="UP000560000"/>
    </source>
</evidence>
<dbReference type="STRING" id="1543381.LF63_0104360"/>
<protein>
    <recommendedName>
        <fullName evidence="15">Siroheme synthase</fullName>
    </recommendedName>
    <domain>
        <recommendedName>
            <fullName evidence="15">Uroporphyrinogen-III C-methyltransferase</fullName>
            <shortName evidence="15">Urogen III methylase</shortName>
            <ecNumber evidence="15">2.1.1.107</ecNumber>
        </recommendedName>
        <alternativeName>
            <fullName evidence="15">SUMT</fullName>
        </alternativeName>
        <alternativeName>
            <fullName evidence="15">Uroporphyrinogen III methylase</fullName>
            <shortName evidence="15">UROM</shortName>
        </alternativeName>
    </domain>
    <domain>
        <recommendedName>
            <fullName evidence="15">Precorrin-2 dehydrogenase</fullName>
            <ecNumber evidence="15">1.3.1.76</ecNumber>
        </recommendedName>
    </domain>
    <domain>
        <recommendedName>
            <fullName evidence="15">Sirohydrochlorin ferrochelatase</fullName>
            <ecNumber evidence="15">4.99.1.4</ecNumber>
        </recommendedName>
    </domain>
</protein>
<dbReference type="Gene3D" id="3.40.1010.10">
    <property type="entry name" value="Cobalt-precorrin-4 Transmethylase, Domain 1"/>
    <property type="match status" value="1"/>
</dbReference>
<feature type="binding site" evidence="15">
    <location>
        <position position="385"/>
    </location>
    <ligand>
        <name>S-adenosyl-L-methionine</name>
        <dbReference type="ChEBI" id="CHEBI:59789"/>
    </ligand>
</feature>
<feature type="binding site" evidence="15">
    <location>
        <position position="226"/>
    </location>
    <ligand>
        <name>S-adenosyl-L-methionine</name>
        <dbReference type="ChEBI" id="CHEBI:59789"/>
    </ligand>
</feature>
<keyword evidence="5 15" id="KW-0808">Transferase</keyword>
<dbReference type="PROSITE" id="PS00840">
    <property type="entry name" value="SUMT_2"/>
    <property type="match status" value="1"/>
</dbReference>
<comment type="similarity">
    <text evidence="15">In the N-terminal section; belongs to the precorrin-2 dehydrogenase / sirohydrochlorin ferrochelatase family.</text>
</comment>
<proteinExistence type="inferred from homology"/>
<dbReference type="OrthoDB" id="9815856at2"/>
<dbReference type="InterPro" id="IPR012409">
    <property type="entry name" value="Sirohaem_synth"/>
</dbReference>
<dbReference type="FunFam" id="3.30.950.10:FF:000001">
    <property type="entry name" value="Siroheme synthase"/>
    <property type="match status" value="1"/>
</dbReference>
<comment type="pathway">
    <text evidence="14 15">Cofactor biosynthesis; adenosylcobalamin biosynthesis; precorrin-2 from uroporphyrinogen III: step 1/1.</text>
</comment>
<dbReference type="GO" id="GO:0019354">
    <property type="term" value="P:siroheme biosynthetic process"/>
    <property type="evidence" value="ECO:0007669"/>
    <property type="project" value="UniProtKB-UniRule"/>
</dbReference>
<dbReference type="NCBIfam" id="NF004790">
    <property type="entry name" value="PRK06136.1"/>
    <property type="match status" value="1"/>
</dbReference>
<dbReference type="CDD" id="cd11642">
    <property type="entry name" value="SUMT"/>
    <property type="match status" value="1"/>
</dbReference>
<dbReference type="HAMAP" id="MF_01646">
    <property type="entry name" value="Siroheme_synth"/>
    <property type="match status" value="1"/>
</dbReference>
<evidence type="ECO:0000256" key="5">
    <source>
        <dbReference type="ARBA" id="ARBA00022679"/>
    </source>
</evidence>
<dbReference type="InterPro" id="IPR037115">
    <property type="entry name" value="Sirohaem_synt_dimer_dom_sf"/>
</dbReference>
<dbReference type="HOGENOM" id="CLU_011276_2_1_6"/>
<evidence type="ECO:0000313" key="23">
    <source>
        <dbReference type="Proteomes" id="UP000029708"/>
    </source>
</evidence>
<keyword evidence="4 15" id="KW-0489">Methyltransferase</keyword>
<feature type="region of interest" description="Uroporphyrinogen-III C-methyltransferase" evidence="15">
    <location>
        <begin position="217"/>
        <end position="473"/>
    </location>
</feature>
<dbReference type="PANTHER" id="PTHR45790">
    <property type="entry name" value="SIROHEME SYNTHASE-RELATED"/>
    <property type="match status" value="1"/>
</dbReference>
<evidence type="ECO:0000256" key="4">
    <source>
        <dbReference type="ARBA" id="ARBA00022603"/>
    </source>
</evidence>
<evidence type="ECO:0000259" key="19">
    <source>
        <dbReference type="Pfam" id="PF10414"/>
    </source>
</evidence>
<feature type="binding site" evidence="15">
    <location>
        <begin position="303"/>
        <end position="305"/>
    </location>
    <ligand>
        <name>S-adenosyl-L-methionine</name>
        <dbReference type="ChEBI" id="CHEBI:59789"/>
    </ligand>
</feature>
<dbReference type="Gene3D" id="3.30.160.110">
    <property type="entry name" value="Siroheme synthase, domain 2"/>
    <property type="match status" value="1"/>
</dbReference>
<feature type="region of interest" description="Precorrin-2 dehydrogenase / sirohydrochlorin ferrochelatase" evidence="15">
    <location>
        <begin position="1"/>
        <end position="203"/>
    </location>
</feature>
<dbReference type="InterPro" id="IPR019478">
    <property type="entry name" value="Sirohaem_synthase_dimer_dom"/>
</dbReference>
<dbReference type="RefSeq" id="WP_043099903.1">
    <property type="nucleotide sequence ID" value="NZ_JACHET010000001.1"/>
</dbReference>
<feature type="domain" description="Tetrapyrrole methylase" evidence="18">
    <location>
        <begin position="218"/>
        <end position="429"/>
    </location>
</feature>
<dbReference type="EC" id="2.1.1.107" evidence="15"/>
<dbReference type="UniPathway" id="UPA00262">
    <property type="reaction ID" value="UER00211"/>
</dbReference>
<dbReference type="PIRSF" id="PIRSF036426">
    <property type="entry name" value="Sirohaem_synth"/>
    <property type="match status" value="1"/>
</dbReference>
<keyword evidence="7 15" id="KW-0560">Oxidoreductase</keyword>
<comment type="catalytic activity">
    <reaction evidence="15">
        <text>siroheme + 2 H(+) = sirohydrochlorin + Fe(2+)</text>
        <dbReference type="Rhea" id="RHEA:24360"/>
        <dbReference type="ChEBI" id="CHEBI:15378"/>
        <dbReference type="ChEBI" id="CHEBI:29033"/>
        <dbReference type="ChEBI" id="CHEBI:58351"/>
        <dbReference type="ChEBI" id="CHEBI:60052"/>
        <dbReference type="EC" id="4.99.1.4"/>
    </reaction>
</comment>
<comment type="pathway">
    <text evidence="12 15">Porphyrin-containing compound metabolism; siroheme biosynthesis; precorrin-2 from uroporphyrinogen III: step 1/1.</text>
</comment>
<dbReference type="Pfam" id="PF13241">
    <property type="entry name" value="NAD_binding_7"/>
    <property type="match status" value="1"/>
</dbReference>
<dbReference type="SUPFAM" id="SSF53790">
    <property type="entry name" value="Tetrapyrrole methylase"/>
    <property type="match status" value="1"/>
</dbReference>
<keyword evidence="23" id="KW-1185">Reference proteome</keyword>
<dbReference type="Pfam" id="PF14824">
    <property type="entry name" value="Sirohm_synth_M"/>
    <property type="match status" value="1"/>
</dbReference>
<dbReference type="NCBIfam" id="TIGR01470">
    <property type="entry name" value="cysG_Nterm"/>
    <property type="match status" value="1"/>
</dbReference>
<evidence type="ECO:0000256" key="2">
    <source>
        <dbReference type="ARBA" id="ARBA00005879"/>
    </source>
</evidence>
<dbReference type="InterPro" id="IPR006366">
    <property type="entry name" value="CobA/CysG_C"/>
</dbReference>
<reference evidence="21 23" key="1">
    <citation type="submission" date="2014-09" db="EMBL/GenBank/DDBJ databases">
        <title>Xanthomonadaceae 3.5X direct submission.</title>
        <authorList>
            <person name="Fang T."/>
            <person name="Wang H."/>
        </authorList>
    </citation>
    <scope>NUCLEOTIDE SEQUENCE [LARGE SCALE GENOMIC DNA]</scope>
    <source>
        <strain evidence="21 23">3.5X</strain>
    </source>
</reference>
<accession>A0A099CYC0</accession>
<sequence length="473" mass="51100">MPLYPLFADLRDRPVLVVGGGPVAERKAAALIVAGARVRVGAPELTASLRARVEAGEVRWIEGTFTGAWLDEAWLVVAATGDRRVNRAIAAAAEDRCILVNVVDDPALCSFHVPALVRRGLLTLAISSAGQAPVLASRLRARLETVLDESLGALSELAGRYRLRIREAFPDVTQRRRFYAWLLDGPVAPLLGRHREAEALRTLEQALQTPHAIARAGRVTLVGAGPGDPGLLTLKALRALQRADVIVHDRLVDAAILDLARRDAERIDVGKRSGEDHAATQRRIHDLLHAHAAAGRHVVRLKGGDPFVFGRGGEELEFLRARGVDYEVVPGVSAAMACAAYAGIPLTHREHAQSVHLLTAHCKDSIDTLDWRALARERQTLALYMGVAQLEHLTERMLAHGRDGDTPFALVENGSRPGQRVVTGCLRDLPALARRHDVRAPAMLILGEVAALAPQLAWFGAAIHPDTDLADAA</sequence>
<dbReference type="Gene3D" id="1.10.8.210">
    <property type="entry name" value="Sirohaem synthase, dimerisation domain"/>
    <property type="match status" value="1"/>
</dbReference>
<evidence type="ECO:0000256" key="9">
    <source>
        <dbReference type="ARBA" id="ARBA00023239"/>
    </source>
</evidence>
<comment type="similarity">
    <text evidence="2 17">Belongs to the precorrin methyltransferase family.</text>
</comment>
<dbReference type="NCBIfam" id="NF007922">
    <property type="entry name" value="PRK10637.1"/>
    <property type="match status" value="1"/>
</dbReference>
<dbReference type="GO" id="GO:0043115">
    <property type="term" value="F:precorrin-2 dehydrogenase activity"/>
    <property type="evidence" value="ECO:0007669"/>
    <property type="project" value="UniProtKB-UniRule"/>
</dbReference>
<evidence type="ECO:0000313" key="21">
    <source>
        <dbReference type="EMBL" id="KGI78671.1"/>
    </source>
</evidence>
<dbReference type="GO" id="GO:0004851">
    <property type="term" value="F:uroporphyrin-III C-methyltransferase activity"/>
    <property type="evidence" value="ECO:0007669"/>
    <property type="project" value="UniProtKB-UniRule"/>
</dbReference>
<evidence type="ECO:0000259" key="20">
    <source>
        <dbReference type="Pfam" id="PF14824"/>
    </source>
</evidence>
<dbReference type="InterPro" id="IPR035996">
    <property type="entry name" value="4pyrrol_Methylase_sf"/>
</dbReference>
<evidence type="ECO:0000256" key="10">
    <source>
        <dbReference type="ARBA" id="ARBA00023244"/>
    </source>
</evidence>
<feature type="modified residue" description="Phosphoserine" evidence="15">
    <location>
        <position position="128"/>
    </location>
</feature>
<dbReference type="GO" id="GO:0051287">
    <property type="term" value="F:NAD binding"/>
    <property type="evidence" value="ECO:0007669"/>
    <property type="project" value="InterPro"/>
</dbReference>
<dbReference type="GO" id="GO:0009236">
    <property type="term" value="P:cobalamin biosynthetic process"/>
    <property type="evidence" value="ECO:0007669"/>
    <property type="project" value="UniProtKB-UniRule"/>
</dbReference>
<dbReference type="EC" id="1.3.1.76" evidence="15"/>
<dbReference type="PROSITE" id="PS00839">
    <property type="entry name" value="SUMT_1"/>
    <property type="match status" value="1"/>
</dbReference>
<dbReference type="Gene3D" id="3.40.50.720">
    <property type="entry name" value="NAD(P)-binding Rossmann-like Domain"/>
    <property type="match status" value="1"/>
</dbReference>
<evidence type="ECO:0000256" key="14">
    <source>
        <dbReference type="ARBA" id="ARBA00060548"/>
    </source>
</evidence>
<evidence type="ECO:0000313" key="22">
    <source>
        <dbReference type="EMBL" id="MBB6184016.1"/>
    </source>
</evidence>
<keyword evidence="15" id="KW-0597">Phosphoprotein</keyword>
<comment type="function">
    <text evidence="15">Multifunctional enzyme that catalyzes the SAM-dependent methylations of uroporphyrinogen III at position C-2 and C-7 to form precorrin-2 via precorrin-1. Then it catalyzes the NAD-dependent ring dehydrogenation of precorrin-2 to yield sirohydrochlorin. Finally, it catalyzes the ferrochelation of sirohydrochlorin to yield siroheme.</text>
</comment>
<dbReference type="GO" id="GO:0032259">
    <property type="term" value="P:methylation"/>
    <property type="evidence" value="ECO:0007669"/>
    <property type="project" value="UniProtKB-KW"/>
</dbReference>
<comment type="pathway">
    <text evidence="15">Cofactor biosynthesis; adenosylcobalamin biosynthesis; sirohydrochlorin from precorrin-2: step 1/1.</text>
</comment>
<evidence type="ECO:0000256" key="6">
    <source>
        <dbReference type="ARBA" id="ARBA00022691"/>
    </source>
</evidence>
<keyword evidence="3 15" id="KW-0169">Cobalamin biosynthesis</keyword>
<dbReference type="SUPFAM" id="SSF51735">
    <property type="entry name" value="NAD(P)-binding Rossmann-fold domains"/>
    <property type="match status" value="1"/>
</dbReference>
<evidence type="ECO:0000256" key="17">
    <source>
        <dbReference type="RuleBase" id="RU003960"/>
    </source>
</evidence>
<comment type="catalytic activity">
    <reaction evidence="13 15">
        <text>precorrin-2 + NAD(+) = sirohydrochlorin + NADH + 2 H(+)</text>
        <dbReference type="Rhea" id="RHEA:15613"/>
        <dbReference type="ChEBI" id="CHEBI:15378"/>
        <dbReference type="ChEBI" id="CHEBI:57540"/>
        <dbReference type="ChEBI" id="CHEBI:57945"/>
        <dbReference type="ChEBI" id="CHEBI:58351"/>
        <dbReference type="ChEBI" id="CHEBI:58827"/>
        <dbReference type="EC" id="1.3.1.76"/>
    </reaction>
</comment>
<evidence type="ECO:0000256" key="1">
    <source>
        <dbReference type="ARBA" id="ARBA00005010"/>
    </source>
</evidence>
<dbReference type="SUPFAM" id="SSF75615">
    <property type="entry name" value="Siroheme synthase middle domains-like"/>
    <property type="match status" value="1"/>
</dbReference>
<evidence type="ECO:0000256" key="7">
    <source>
        <dbReference type="ARBA" id="ARBA00023002"/>
    </source>
</evidence>
<dbReference type="GO" id="GO:0051266">
    <property type="term" value="F:sirohydrochlorin ferrochelatase activity"/>
    <property type="evidence" value="ECO:0007669"/>
    <property type="project" value="UniProtKB-EC"/>
</dbReference>
<feature type="active site" description="Proton acceptor" evidence="15 16">
    <location>
        <position position="249"/>
    </location>
</feature>
<dbReference type="NCBIfam" id="TIGR01469">
    <property type="entry name" value="cobA_cysG_Cterm"/>
    <property type="match status" value="1"/>
</dbReference>
<dbReference type="Proteomes" id="UP000029708">
    <property type="component" value="Unassembled WGS sequence"/>
</dbReference>
<evidence type="ECO:0000256" key="12">
    <source>
        <dbReference type="ARBA" id="ARBA00025705"/>
    </source>
</evidence>
<evidence type="ECO:0000256" key="15">
    <source>
        <dbReference type="HAMAP-Rule" id="MF_01646"/>
    </source>
</evidence>
<dbReference type="PANTHER" id="PTHR45790:SF1">
    <property type="entry name" value="SIROHEME SYNTHASE"/>
    <property type="match status" value="1"/>
</dbReference>
<dbReference type="InterPro" id="IPR028281">
    <property type="entry name" value="Sirohaem_synthase_central"/>
</dbReference>
<dbReference type="InterPro" id="IPR006367">
    <property type="entry name" value="Sirohaem_synthase_N"/>
</dbReference>
<feature type="domain" description="Siroheme synthase central" evidence="20">
    <location>
        <begin position="119"/>
        <end position="144"/>
    </location>
</feature>
<feature type="binding site" evidence="15">
    <location>
        <begin position="22"/>
        <end position="23"/>
    </location>
    <ligand>
        <name>NAD(+)</name>
        <dbReference type="ChEBI" id="CHEBI:57540"/>
    </ligand>
</feature>
<evidence type="ECO:0000256" key="8">
    <source>
        <dbReference type="ARBA" id="ARBA00023027"/>
    </source>
</evidence>
<evidence type="ECO:0000256" key="11">
    <source>
        <dbReference type="ARBA" id="ARBA00023268"/>
    </source>
</evidence>
<dbReference type="EMBL" id="JACHET010000001">
    <property type="protein sequence ID" value="MBB6184016.1"/>
    <property type="molecule type" value="Genomic_DNA"/>
</dbReference>
<comment type="caution">
    <text evidence="21">The sequence shown here is derived from an EMBL/GenBank/DDBJ whole genome shotgun (WGS) entry which is preliminary data.</text>
</comment>
<feature type="binding site" evidence="15">
    <location>
        <position position="414"/>
    </location>
    <ligand>
        <name>S-adenosyl-L-methionine</name>
        <dbReference type="ChEBI" id="CHEBI:59789"/>
    </ligand>
</feature>
<dbReference type="Pfam" id="PF10414">
    <property type="entry name" value="CysG_dimeriser"/>
    <property type="match status" value="1"/>
</dbReference>
<reference evidence="22 24" key="2">
    <citation type="submission" date="2020-08" db="EMBL/GenBank/DDBJ databases">
        <title>Genomic Encyclopedia of Type Strains, Phase IV (KMG-IV): sequencing the most valuable type-strain genomes for metagenomic binning, comparative biology and taxonomic classification.</title>
        <authorList>
            <person name="Goeker M."/>
        </authorList>
    </citation>
    <scope>NUCLEOTIDE SEQUENCE [LARGE SCALE GENOMIC DNA]</scope>
    <source>
        <strain evidence="22 24">DSM 107085</strain>
    </source>
</reference>
<dbReference type="InterPro" id="IPR014776">
    <property type="entry name" value="4pyrrole_Mease_sub2"/>
</dbReference>
<dbReference type="InterPro" id="IPR003043">
    <property type="entry name" value="Uropor_MeTrfase_CS"/>
</dbReference>
<keyword evidence="6 15" id="KW-0949">S-adenosyl-L-methionine</keyword>
<dbReference type="EC" id="4.99.1.4" evidence="15"/>
<comment type="pathway">
    <text evidence="15">Porphyrin-containing compound metabolism; siroheme biosynthesis; siroheme from sirohydrochlorin: step 1/1.</text>
</comment>
<dbReference type="InterPro" id="IPR036291">
    <property type="entry name" value="NAD(P)-bd_dom_sf"/>
</dbReference>
<dbReference type="UniPathway" id="UPA00148">
    <property type="reaction ID" value="UER00211"/>
</dbReference>
<feature type="binding site" evidence="15">
    <location>
        <begin position="333"/>
        <end position="334"/>
    </location>
    <ligand>
        <name>S-adenosyl-L-methionine</name>
        <dbReference type="ChEBI" id="CHEBI:59789"/>
    </ligand>
</feature>
<dbReference type="Proteomes" id="UP000560000">
    <property type="component" value="Unassembled WGS sequence"/>
</dbReference>
<feature type="binding site" evidence="15">
    <location>
        <begin position="43"/>
        <end position="44"/>
    </location>
    <ligand>
        <name>NAD(+)</name>
        <dbReference type="ChEBI" id="CHEBI:57540"/>
    </ligand>
</feature>
<dbReference type="InterPro" id="IPR000878">
    <property type="entry name" value="4pyrrol_Mease"/>
</dbReference>
<feature type="active site" description="Proton donor" evidence="15 16">
    <location>
        <position position="271"/>
    </location>
</feature>
<dbReference type="InterPro" id="IPR014777">
    <property type="entry name" value="4pyrrole_Mease_sub1"/>
</dbReference>
<keyword evidence="10 15" id="KW-0627">Porphyrin biosynthesis</keyword>
<keyword evidence="8 15" id="KW-0520">NAD</keyword>
<keyword evidence="9 15" id="KW-0456">Lyase</keyword>
<keyword evidence="11 15" id="KW-0511">Multifunctional enzyme</keyword>
<dbReference type="InterPro" id="IPR050161">
    <property type="entry name" value="Siro_Cobalamin_biosynth"/>
</dbReference>
<gene>
    <name evidence="15" type="primary">cysG</name>
    <name evidence="22" type="ORF">HNQ86_001361</name>
    <name evidence="21" type="ORF">LF63_0104360</name>
</gene>
<dbReference type="AlphaFoldDB" id="A0A099CYC0"/>
<dbReference type="Pfam" id="PF00590">
    <property type="entry name" value="TP_methylase"/>
    <property type="match status" value="1"/>
</dbReference>
<comment type="similarity">
    <text evidence="15">In the C-terminal section; belongs to the precorrin methyltransferase family.</text>
</comment>
<feature type="binding site" evidence="15">
    <location>
        <position position="308"/>
    </location>
    <ligand>
        <name>S-adenosyl-L-methionine</name>
        <dbReference type="ChEBI" id="CHEBI:59789"/>
    </ligand>
</feature>
<name>A0A099CYC0_9GAMM</name>
<dbReference type="FunFam" id="3.40.1010.10:FF:000001">
    <property type="entry name" value="Siroheme synthase"/>
    <property type="match status" value="1"/>
</dbReference>
<comment type="pathway">
    <text evidence="1 15">Porphyrin-containing compound metabolism; siroheme biosynthesis; sirohydrochlorin from precorrin-2: step 1/1.</text>
</comment>
<dbReference type="Gene3D" id="3.30.950.10">
    <property type="entry name" value="Methyltransferase, Cobalt-precorrin-4 Transmethylase, Domain 2"/>
    <property type="match status" value="1"/>
</dbReference>
<dbReference type="EMBL" id="JROI01000008">
    <property type="protein sequence ID" value="KGI78671.1"/>
    <property type="molecule type" value="Genomic_DNA"/>
</dbReference>
<comment type="catalytic activity">
    <reaction evidence="15">
        <text>uroporphyrinogen III + 2 S-adenosyl-L-methionine = precorrin-2 + 2 S-adenosyl-L-homocysteine + H(+)</text>
        <dbReference type="Rhea" id="RHEA:32459"/>
        <dbReference type="ChEBI" id="CHEBI:15378"/>
        <dbReference type="ChEBI" id="CHEBI:57308"/>
        <dbReference type="ChEBI" id="CHEBI:57856"/>
        <dbReference type="ChEBI" id="CHEBI:58827"/>
        <dbReference type="ChEBI" id="CHEBI:59789"/>
        <dbReference type="EC" id="2.1.1.107"/>
    </reaction>
</comment>
<evidence type="ECO:0000256" key="3">
    <source>
        <dbReference type="ARBA" id="ARBA00022573"/>
    </source>
</evidence>
<feature type="domain" description="Sirohaem synthase dimerisation" evidence="19">
    <location>
        <begin position="150"/>
        <end position="207"/>
    </location>
</feature>